<keyword evidence="3 6" id="KW-0812">Transmembrane</keyword>
<evidence type="ECO:0000256" key="2">
    <source>
        <dbReference type="ARBA" id="ARBA00022475"/>
    </source>
</evidence>
<evidence type="ECO:0000256" key="6">
    <source>
        <dbReference type="SAM" id="Phobius"/>
    </source>
</evidence>
<keyword evidence="8" id="KW-1185">Reference proteome</keyword>
<name>A0A6N6MPP0_9HYPH</name>
<feature type="transmembrane region" description="Helical" evidence="6">
    <location>
        <begin position="347"/>
        <end position="368"/>
    </location>
</feature>
<dbReference type="PANTHER" id="PTHR30250:SF31">
    <property type="entry name" value="INNER MEMBRANE PROTEIN YGHQ"/>
    <property type="match status" value="1"/>
</dbReference>
<protein>
    <submittedName>
        <fullName evidence="7">Oligosaccharide flippase family protein</fullName>
    </submittedName>
</protein>
<feature type="transmembrane region" description="Helical" evidence="6">
    <location>
        <begin position="443"/>
        <end position="469"/>
    </location>
</feature>
<feature type="transmembrane region" description="Helical" evidence="6">
    <location>
        <begin position="313"/>
        <end position="335"/>
    </location>
</feature>
<feature type="transmembrane region" description="Helical" evidence="6">
    <location>
        <begin position="283"/>
        <end position="307"/>
    </location>
</feature>
<sequence length="475" mass="48816">MIARHTFLYVGARGLAAALNMASVAVFTRLAPVETYGAYLLVLSWALVLYGATCQWPKFSFFALYDEARAPAQVGTVARLLAAMLVLAGAAALLAALFGLASPRTAAILVAAVLGMTLFEAASEIARARLEAGPVALAIVVRAVLILGLGSFALAATGDPADLVLAVAAANVLAALPALRAILPILRGGASRLEARRLVAYGWPLVLSFGIAALAQTSDRLIIGRMVGPEELGAYGAIADFLRQSFVVFGESVALSLISIAKRDARAGGMAAAESALGDAARALTLVAAFGAVFVLGFDDLIVAILLGPGYRAQALTLAPVLLVASIFLMFRSYYFGQVIYFTRTSHLDAVASLVLLVAVAGLSVLLIPRMGVMGAALAFAVGQGLACLVFVLGARLAPAGERVRMPVPGADLLGIVLVALACGTLLYGIGQVPGGRSAAGQAARLGLLAAGFLLAAWHFNVVGIADALRRRRAA</sequence>
<proteinExistence type="predicted"/>
<feature type="transmembrane region" description="Helical" evidence="6">
    <location>
        <begin position="77"/>
        <end position="100"/>
    </location>
</feature>
<keyword evidence="2" id="KW-1003">Cell membrane</keyword>
<dbReference type="PANTHER" id="PTHR30250">
    <property type="entry name" value="PST FAMILY PREDICTED COLANIC ACID TRANSPORTER"/>
    <property type="match status" value="1"/>
</dbReference>
<dbReference type="InterPro" id="IPR050833">
    <property type="entry name" value="Poly_Biosynth_Transport"/>
</dbReference>
<accession>A0A6N6MPP0</accession>
<feature type="transmembrane region" description="Helical" evidence="6">
    <location>
        <begin position="7"/>
        <end position="30"/>
    </location>
</feature>
<feature type="transmembrane region" description="Helical" evidence="6">
    <location>
        <begin position="163"/>
        <end position="186"/>
    </location>
</feature>
<feature type="transmembrane region" description="Helical" evidence="6">
    <location>
        <begin position="36"/>
        <end position="56"/>
    </location>
</feature>
<evidence type="ECO:0000256" key="4">
    <source>
        <dbReference type="ARBA" id="ARBA00022989"/>
    </source>
</evidence>
<organism evidence="7 8">
    <name type="scientific">Methylobacterium planeticum</name>
    <dbReference type="NCBI Taxonomy" id="2615211"/>
    <lineage>
        <taxon>Bacteria</taxon>
        <taxon>Pseudomonadati</taxon>
        <taxon>Pseudomonadota</taxon>
        <taxon>Alphaproteobacteria</taxon>
        <taxon>Hyphomicrobiales</taxon>
        <taxon>Methylobacteriaceae</taxon>
        <taxon>Methylobacterium</taxon>
    </lineage>
</organism>
<dbReference type="Pfam" id="PF13440">
    <property type="entry name" value="Polysacc_synt_3"/>
    <property type="match status" value="1"/>
</dbReference>
<feature type="transmembrane region" description="Helical" evidence="6">
    <location>
        <begin position="106"/>
        <end position="123"/>
    </location>
</feature>
<keyword evidence="5 6" id="KW-0472">Membrane</keyword>
<evidence type="ECO:0000313" key="7">
    <source>
        <dbReference type="EMBL" id="KAB1070468.1"/>
    </source>
</evidence>
<comment type="caution">
    <text evidence="7">The sequence shown here is derived from an EMBL/GenBank/DDBJ whole genome shotgun (WGS) entry which is preliminary data.</text>
</comment>
<gene>
    <name evidence="7" type="ORF">F6X51_22300</name>
</gene>
<feature type="transmembrane region" description="Helical" evidence="6">
    <location>
        <begin position="135"/>
        <end position="157"/>
    </location>
</feature>
<feature type="transmembrane region" description="Helical" evidence="6">
    <location>
        <begin position="198"/>
        <end position="216"/>
    </location>
</feature>
<evidence type="ECO:0000256" key="1">
    <source>
        <dbReference type="ARBA" id="ARBA00004651"/>
    </source>
</evidence>
<keyword evidence="4 6" id="KW-1133">Transmembrane helix</keyword>
<reference evidence="7 8" key="1">
    <citation type="submission" date="2019-09" db="EMBL/GenBank/DDBJ databases">
        <title>YIM 132548 draft genome.</title>
        <authorList>
            <person name="Jiang L."/>
        </authorList>
    </citation>
    <scope>NUCLEOTIDE SEQUENCE [LARGE SCALE GENOMIC DNA]</scope>
    <source>
        <strain evidence="7 8">YIM 132548</strain>
    </source>
</reference>
<feature type="transmembrane region" description="Helical" evidence="6">
    <location>
        <begin position="241"/>
        <end position="262"/>
    </location>
</feature>
<evidence type="ECO:0000313" key="8">
    <source>
        <dbReference type="Proteomes" id="UP000441523"/>
    </source>
</evidence>
<dbReference type="RefSeq" id="WP_150965883.1">
    <property type="nucleotide sequence ID" value="NZ_VZZJ01000027.1"/>
</dbReference>
<feature type="transmembrane region" description="Helical" evidence="6">
    <location>
        <begin position="410"/>
        <end position="431"/>
    </location>
</feature>
<comment type="subcellular location">
    <subcellularLocation>
        <location evidence="1">Cell membrane</location>
        <topology evidence="1">Multi-pass membrane protein</topology>
    </subcellularLocation>
</comment>
<dbReference type="AlphaFoldDB" id="A0A6N6MPP0"/>
<dbReference type="EMBL" id="VZZJ01000027">
    <property type="protein sequence ID" value="KAB1070468.1"/>
    <property type="molecule type" value="Genomic_DNA"/>
</dbReference>
<evidence type="ECO:0000256" key="5">
    <source>
        <dbReference type="ARBA" id="ARBA00023136"/>
    </source>
</evidence>
<dbReference type="Proteomes" id="UP000441523">
    <property type="component" value="Unassembled WGS sequence"/>
</dbReference>
<evidence type="ECO:0000256" key="3">
    <source>
        <dbReference type="ARBA" id="ARBA00022692"/>
    </source>
</evidence>
<dbReference type="GO" id="GO:0005886">
    <property type="term" value="C:plasma membrane"/>
    <property type="evidence" value="ECO:0007669"/>
    <property type="project" value="UniProtKB-SubCell"/>
</dbReference>
<feature type="transmembrane region" description="Helical" evidence="6">
    <location>
        <begin position="374"/>
        <end position="398"/>
    </location>
</feature>